<dbReference type="eggNOG" id="ENOG502T99G">
    <property type="taxonomic scope" value="Eukaryota"/>
</dbReference>
<dbReference type="AlphaFoldDB" id="B4P0E4"/>
<reference evidence="2 3" key="2">
    <citation type="journal article" date="2007" name="PLoS Biol.">
        <title>Principles of genome evolution in the Drosophila melanogaster species group.</title>
        <authorList>
            <person name="Ranz J.M."/>
            <person name="Maurin D."/>
            <person name="Chan Y.S."/>
            <person name="von Grotthuss M."/>
            <person name="Hillier L.W."/>
            <person name="Roote J."/>
            <person name="Ashburner M."/>
            <person name="Bergman C.M."/>
        </authorList>
    </citation>
    <scope>NUCLEOTIDE SEQUENCE [LARGE SCALE GENOMIC DNA]</scope>
    <source>
        <strain evidence="3">Tai18E2 / Tucson 14021-0261.01</strain>
    </source>
</reference>
<gene>
    <name evidence="2" type="primary">Dyak\GE18446</name>
    <name evidence="2" type="synonym">dyak_GLEANR_2234</name>
    <name evidence="2" type="synonym">GE18446</name>
    <name evidence="2" type="ORF">Dyak_GE18446</name>
</gene>
<reference evidence="2 3" key="1">
    <citation type="journal article" date="2007" name="Nature">
        <title>Evolution of genes and genomes on the Drosophila phylogeny.</title>
        <authorList>
            <consortium name="Drosophila 12 Genomes Consortium"/>
            <person name="Clark A.G."/>
            <person name="Eisen M.B."/>
            <person name="Smith D.R."/>
            <person name="Bergman C.M."/>
            <person name="Oliver B."/>
            <person name="Markow T.A."/>
            <person name="Kaufman T.C."/>
            <person name="Kellis M."/>
            <person name="Gelbart W."/>
            <person name="Iyer V.N."/>
            <person name="Pollard D.A."/>
            <person name="Sackton T.B."/>
            <person name="Larracuente A.M."/>
            <person name="Singh N.D."/>
            <person name="Abad J.P."/>
            <person name="Abt D.N."/>
            <person name="Adryan B."/>
            <person name="Aguade M."/>
            <person name="Akashi H."/>
            <person name="Anderson W.W."/>
            <person name="Aquadro C.F."/>
            <person name="Ardell D.H."/>
            <person name="Arguello R."/>
            <person name="Artieri C.G."/>
            <person name="Barbash D.A."/>
            <person name="Barker D."/>
            <person name="Barsanti P."/>
            <person name="Batterham P."/>
            <person name="Batzoglou S."/>
            <person name="Begun D."/>
            <person name="Bhutkar A."/>
            <person name="Blanco E."/>
            <person name="Bosak S.A."/>
            <person name="Bradley R.K."/>
            <person name="Brand A.D."/>
            <person name="Brent M.R."/>
            <person name="Brooks A.N."/>
            <person name="Brown R.H."/>
            <person name="Butlin R.K."/>
            <person name="Caggese C."/>
            <person name="Calvi B.R."/>
            <person name="Bernardo de Carvalho A."/>
            <person name="Caspi A."/>
            <person name="Castrezana S."/>
            <person name="Celniker S.E."/>
            <person name="Chang J.L."/>
            <person name="Chapple C."/>
            <person name="Chatterji S."/>
            <person name="Chinwalla A."/>
            <person name="Civetta A."/>
            <person name="Clifton S.W."/>
            <person name="Comeron J.M."/>
            <person name="Costello J.C."/>
            <person name="Coyne J.A."/>
            <person name="Daub J."/>
            <person name="David R.G."/>
            <person name="Delcher A.L."/>
            <person name="Delehaunty K."/>
            <person name="Do C.B."/>
            <person name="Ebling H."/>
            <person name="Edwards K."/>
            <person name="Eickbush T."/>
            <person name="Evans J.D."/>
            <person name="Filipski A."/>
            <person name="Findeiss S."/>
            <person name="Freyhult E."/>
            <person name="Fulton L."/>
            <person name="Fulton R."/>
            <person name="Garcia A.C."/>
            <person name="Gardiner A."/>
            <person name="Garfield D.A."/>
            <person name="Garvin B.E."/>
            <person name="Gibson G."/>
            <person name="Gilbert D."/>
            <person name="Gnerre S."/>
            <person name="Godfrey J."/>
            <person name="Good R."/>
            <person name="Gotea V."/>
            <person name="Gravely B."/>
            <person name="Greenberg A.J."/>
            <person name="Griffiths-Jones S."/>
            <person name="Gross S."/>
            <person name="Guigo R."/>
            <person name="Gustafson E.A."/>
            <person name="Haerty W."/>
            <person name="Hahn M.W."/>
            <person name="Halligan D.L."/>
            <person name="Halpern A.L."/>
            <person name="Halter G.M."/>
            <person name="Han M.V."/>
            <person name="Heger A."/>
            <person name="Hillier L."/>
            <person name="Hinrichs A.S."/>
            <person name="Holmes I."/>
            <person name="Hoskins R.A."/>
            <person name="Hubisz M.J."/>
            <person name="Hultmark D."/>
            <person name="Huntley M.A."/>
            <person name="Jaffe D.B."/>
            <person name="Jagadeeshan S."/>
            <person name="Jeck W.R."/>
            <person name="Johnson J."/>
            <person name="Jones C.D."/>
            <person name="Jordan W.C."/>
            <person name="Karpen G.H."/>
            <person name="Kataoka E."/>
            <person name="Keightley P.D."/>
            <person name="Kheradpour P."/>
            <person name="Kirkness E.F."/>
            <person name="Koerich L.B."/>
            <person name="Kristiansen K."/>
            <person name="Kudrna D."/>
            <person name="Kulathinal R.J."/>
            <person name="Kumar S."/>
            <person name="Kwok R."/>
            <person name="Lander E."/>
            <person name="Langley C.H."/>
            <person name="Lapoint R."/>
            <person name="Lazzaro B.P."/>
            <person name="Lee S.J."/>
            <person name="Levesque L."/>
            <person name="Li R."/>
            <person name="Lin C.F."/>
            <person name="Lin M.F."/>
            <person name="Lindblad-Toh K."/>
            <person name="Llopart A."/>
            <person name="Long M."/>
            <person name="Low L."/>
            <person name="Lozovsky E."/>
            <person name="Lu J."/>
            <person name="Luo M."/>
            <person name="Machado C.A."/>
            <person name="Makalowski W."/>
            <person name="Marzo M."/>
            <person name="Matsuda M."/>
            <person name="Matzkin L."/>
            <person name="McAllister B."/>
            <person name="McBride C.S."/>
            <person name="McKernan B."/>
            <person name="McKernan K."/>
            <person name="Mendez-Lago M."/>
            <person name="Minx P."/>
            <person name="Mollenhauer M.U."/>
            <person name="Montooth K."/>
            <person name="Mount S.M."/>
            <person name="Mu X."/>
            <person name="Myers E."/>
            <person name="Negre B."/>
            <person name="Newfeld S."/>
            <person name="Nielsen R."/>
            <person name="Noor M.A."/>
            <person name="O'Grady P."/>
            <person name="Pachter L."/>
            <person name="Papaceit M."/>
            <person name="Parisi M.J."/>
            <person name="Parisi M."/>
            <person name="Parts L."/>
            <person name="Pedersen J.S."/>
            <person name="Pesole G."/>
            <person name="Phillippy A.M."/>
            <person name="Ponting C.P."/>
            <person name="Pop M."/>
            <person name="Porcelli D."/>
            <person name="Powell J.R."/>
            <person name="Prohaska S."/>
            <person name="Pruitt K."/>
            <person name="Puig M."/>
            <person name="Quesneville H."/>
            <person name="Ram K.R."/>
            <person name="Rand D."/>
            <person name="Rasmussen M.D."/>
            <person name="Reed L.K."/>
            <person name="Reenan R."/>
            <person name="Reily A."/>
            <person name="Remington K.A."/>
            <person name="Rieger T.T."/>
            <person name="Ritchie M.G."/>
            <person name="Robin C."/>
            <person name="Rogers Y.H."/>
            <person name="Rohde C."/>
            <person name="Rozas J."/>
            <person name="Rubenfield M.J."/>
            <person name="Ruiz A."/>
            <person name="Russo S."/>
            <person name="Salzberg S.L."/>
            <person name="Sanchez-Gracia A."/>
            <person name="Saranga D.J."/>
            <person name="Sato H."/>
            <person name="Schaeffer S.W."/>
            <person name="Schatz M.C."/>
            <person name="Schlenke T."/>
            <person name="Schwartz R."/>
            <person name="Segarra C."/>
            <person name="Singh R.S."/>
            <person name="Sirot L."/>
            <person name="Sirota M."/>
            <person name="Sisneros N.B."/>
            <person name="Smith C.D."/>
            <person name="Smith T.F."/>
            <person name="Spieth J."/>
            <person name="Stage D.E."/>
            <person name="Stark A."/>
            <person name="Stephan W."/>
            <person name="Strausberg R.L."/>
            <person name="Strempel S."/>
            <person name="Sturgill D."/>
            <person name="Sutton G."/>
            <person name="Sutton G.G."/>
            <person name="Tao W."/>
            <person name="Teichmann S."/>
            <person name="Tobari Y.N."/>
            <person name="Tomimura Y."/>
            <person name="Tsolas J.M."/>
            <person name="Valente V.L."/>
            <person name="Venter E."/>
            <person name="Venter J.C."/>
            <person name="Vicario S."/>
            <person name="Vieira F.G."/>
            <person name="Vilella A.J."/>
            <person name="Villasante A."/>
            <person name="Walenz B."/>
            <person name="Wang J."/>
            <person name="Wasserman M."/>
            <person name="Watts T."/>
            <person name="Wilson D."/>
            <person name="Wilson R.K."/>
            <person name="Wing R.A."/>
            <person name="Wolfner M.F."/>
            <person name="Wong A."/>
            <person name="Wong G.K."/>
            <person name="Wu C.I."/>
            <person name="Wu G."/>
            <person name="Yamamoto D."/>
            <person name="Yang H.P."/>
            <person name="Yang S.P."/>
            <person name="Yorke J.A."/>
            <person name="Yoshida K."/>
            <person name="Zdobnov E."/>
            <person name="Zhang P."/>
            <person name="Zhang Y."/>
            <person name="Zimin A.V."/>
            <person name="Baldwin J."/>
            <person name="Abdouelleil A."/>
            <person name="Abdulkadir J."/>
            <person name="Abebe A."/>
            <person name="Abera B."/>
            <person name="Abreu J."/>
            <person name="Acer S.C."/>
            <person name="Aftuck L."/>
            <person name="Alexander A."/>
            <person name="An P."/>
            <person name="Anderson E."/>
            <person name="Anderson S."/>
            <person name="Arachi H."/>
            <person name="Azer M."/>
            <person name="Bachantsang P."/>
            <person name="Barry A."/>
            <person name="Bayul T."/>
            <person name="Berlin A."/>
            <person name="Bessette D."/>
            <person name="Bloom T."/>
            <person name="Blye J."/>
            <person name="Boguslavskiy L."/>
            <person name="Bonnet C."/>
            <person name="Boukhgalter B."/>
            <person name="Bourzgui I."/>
            <person name="Brown A."/>
            <person name="Cahill P."/>
            <person name="Channer S."/>
            <person name="Cheshatsang Y."/>
            <person name="Chuda L."/>
            <person name="Citroen M."/>
            <person name="Collymore A."/>
            <person name="Cooke P."/>
            <person name="Costello M."/>
            <person name="D'Aco K."/>
            <person name="Daza R."/>
            <person name="De Haan G."/>
            <person name="DeGray S."/>
            <person name="DeMaso C."/>
            <person name="Dhargay N."/>
            <person name="Dooley K."/>
            <person name="Dooley E."/>
            <person name="Doricent M."/>
            <person name="Dorje P."/>
            <person name="Dorjee K."/>
            <person name="Dupes A."/>
            <person name="Elong R."/>
            <person name="Falk J."/>
            <person name="Farina A."/>
            <person name="Faro S."/>
            <person name="Ferguson D."/>
            <person name="Fisher S."/>
            <person name="Foley C.D."/>
            <person name="Franke A."/>
            <person name="Friedrich D."/>
            <person name="Gadbois L."/>
            <person name="Gearin G."/>
            <person name="Gearin C.R."/>
            <person name="Giannoukos G."/>
            <person name="Goode T."/>
            <person name="Graham J."/>
            <person name="Grandbois E."/>
            <person name="Grewal S."/>
            <person name="Gyaltsen K."/>
            <person name="Hafez N."/>
            <person name="Hagos B."/>
            <person name="Hall J."/>
            <person name="Henson C."/>
            <person name="Hollinger A."/>
            <person name="Honan T."/>
            <person name="Huard M.D."/>
            <person name="Hughes L."/>
            <person name="Hurhula B."/>
            <person name="Husby M.E."/>
            <person name="Kamat A."/>
            <person name="Kanga B."/>
            <person name="Kashin S."/>
            <person name="Khazanovich D."/>
            <person name="Kisner P."/>
            <person name="Lance K."/>
            <person name="Lara M."/>
            <person name="Lee W."/>
            <person name="Lennon N."/>
            <person name="Letendre F."/>
            <person name="LeVine R."/>
            <person name="Lipovsky A."/>
            <person name="Liu X."/>
            <person name="Liu J."/>
            <person name="Liu S."/>
            <person name="Lokyitsang T."/>
            <person name="Lokyitsang Y."/>
            <person name="Lubonja R."/>
            <person name="Lui A."/>
            <person name="MacDonald P."/>
            <person name="Magnisalis V."/>
            <person name="Maru K."/>
            <person name="Matthews C."/>
            <person name="McCusker W."/>
            <person name="McDonough S."/>
            <person name="Mehta T."/>
            <person name="Meldrim J."/>
            <person name="Meneus L."/>
            <person name="Mihai O."/>
            <person name="Mihalev A."/>
            <person name="Mihova T."/>
            <person name="Mittelman R."/>
            <person name="Mlenga V."/>
            <person name="Montmayeur A."/>
            <person name="Mulrain L."/>
            <person name="Navidi A."/>
            <person name="Naylor J."/>
            <person name="Negash T."/>
            <person name="Nguyen T."/>
            <person name="Nguyen N."/>
            <person name="Nicol R."/>
            <person name="Norbu C."/>
            <person name="Norbu N."/>
            <person name="Novod N."/>
            <person name="O'Neill B."/>
            <person name="Osman S."/>
            <person name="Markiewicz E."/>
            <person name="Oyono O.L."/>
            <person name="Patti C."/>
            <person name="Phunkhang P."/>
            <person name="Pierre F."/>
            <person name="Priest M."/>
            <person name="Raghuraman S."/>
            <person name="Rege F."/>
            <person name="Reyes R."/>
            <person name="Rise C."/>
            <person name="Rogov P."/>
            <person name="Ross K."/>
            <person name="Ryan E."/>
            <person name="Settipalli S."/>
            <person name="Shea T."/>
            <person name="Sherpa N."/>
            <person name="Shi L."/>
            <person name="Shih D."/>
            <person name="Sparrow T."/>
            <person name="Spaulding J."/>
            <person name="Stalker J."/>
            <person name="Stange-Thomann N."/>
            <person name="Stavropoulos S."/>
            <person name="Stone C."/>
            <person name="Strader C."/>
            <person name="Tesfaye S."/>
            <person name="Thomson T."/>
            <person name="Thoulutsang Y."/>
            <person name="Thoulutsang D."/>
            <person name="Topham K."/>
            <person name="Topping I."/>
            <person name="Tsamla T."/>
            <person name="Vassiliev H."/>
            <person name="Vo A."/>
            <person name="Wangchuk T."/>
            <person name="Wangdi T."/>
            <person name="Weiand M."/>
            <person name="Wilkinson J."/>
            <person name="Wilson A."/>
            <person name="Yadav S."/>
            <person name="Young G."/>
            <person name="Yu Q."/>
            <person name="Zembek L."/>
            <person name="Zhong D."/>
            <person name="Zimmer A."/>
            <person name="Zwirko Z."/>
            <person name="Jaffe D.B."/>
            <person name="Alvarez P."/>
            <person name="Brockman W."/>
            <person name="Butler J."/>
            <person name="Chin C."/>
            <person name="Gnerre S."/>
            <person name="Grabherr M."/>
            <person name="Kleber M."/>
            <person name="Mauceli E."/>
            <person name="MacCallum I."/>
        </authorList>
    </citation>
    <scope>NUCLEOTIDE SEQUENCE [LARGE SCALE GENOMIC DNA]</scope>
    <source>
        <strain evidence="3">Tai18E2 / Tucson 14021-0261.01</strain>
    </source>
</reference>
<evidence type="ECO:0000313" key="3">
    <source>
        <dbReference type="Proteomes" id="UP000002282"/>
    </source>
</evidence>
<dbReference type="PhylomeDB" id="B4P0E4"/>
<keyword evidence="1" id="KW-0732">Signal</keyword>
<dbReference type="EMBL" id="CM000157">
    <property type="protein sequence ID" value="EDW87902.1"/>
    <property type="molecule type" value="Genomic_DNA"/>
</dbReference>
<feature type="signal peptide" evidence="1">
    <location>
        <begin position="1"/>
        <end position="18"/>
    </location>
</feature>
<feature type="chain" id="PRO_5002820646" evidence="1">
    <location>
        <begin position="19"/>
        <end position="410"/>
    </location>
</feature>
<evidence type="ECO:0000313" key="2">
    <source>
        <dbReference type="EMBL" id="EDW87902.1"/>
    </source>
</evidence>
<dbReference type="Proteomes" id="UP000002282">
    <property type="component" value="Chromosome 2L"/>
</dbReference>
<protein>
    <submittedName>
        <fullName evidence="2">Uncharacterized protein</fullName>
    </submittedName>
</protein>
<sequence length="410" mass="47667">MMIDSWLPLLCLLPLMQADPVAPKLDIAVKDFQLDIAVKDFQLELLRQLSDLVQQRTEPSLNDYLDRLGRIPRNANYTEKLSAARATPKIQQKVTLIKQLLDVRPHLDTDMEYTIVLRNLVFLNRLRSTLRAAEEASTQEIRMMRMYRLCQQLDRPAPHHGSRLINEQTVGAALEQLNLTKQEVNATGLDLNEFGAQLYERVKLAGAEIIDNYLHILRSLLQDIIDGDHADLAGSTAKLDKMLQQLDVMLATQDFFEKRQRVYAYLETHLRVDYEDMRDTSSSEHITEHLLKQLQTKGLDLFVIFLFSNFEFLDLVHEHWDQLLPQSPSLLYDETARQLYDLQQLYQAFKLDTDCEAKYTAYSDALRRLHERTVEQGQRNRHIFELLHNAAQSVGTVTFNMIRDKCNELR</sequence>
<evidence type="ECO:0000256" key="1">
    <source>
        <dbReference type="SAM" id="SignalP"/>
    </source>
</evidence>
<name>B4P0E4_DROYA</name>
<proteinExistence type="predicted"/>
<accession>B4P0E4</accession>
<keyword evidence="3" id="KW-1185">Reference proteome</keyword>
<dbReference type="HOGENOM" id="CLU_669519_0_0_1"/>
<dbReference type="KEGG" id="dya:Dyak_GE18446"/>
<organism evidence="2 3">
    <name type="scientific">Drosophila yakuba</name>
    <name type="common">Fruit fly</name>
    <dbReference type="NCBI Taxonomy" id="7245"/>
    <lineage>
        <taxon>Eukaryota</taxon>
        <taxon>Metazoa</taxon>
        <taxon>Ecdysozoa</taxon>
        <taxon>Arthropoda</taxon>
        <taxon>Hexapoda</taxon>
        <taxon>Insecta</taxon>
        <taxon>Pterygota</taxon>
        <taxon>Neoptera</taxon>
        <taxon>Endopterygota</taxon>
        <taxon>Diptera</taxon>
        <taxon>Brachycera</taxon>
        <taxon>Muscomorpha</taxon>
        <taxon>Ephydroidea</taxon>
        <taxon>Drosophilidae</taxon>
        <taxon>Drosophila</taxon>
        <taxon>Sophophora</taxon>
    </lineage>
</organism>
<dbReference type="OMA" id="NMIKAKC"/>